<feature type="transmembrane region" description="Helical" evidence="1">
    <location>
        <begin position="6"/>
        <end position="25"/>
    </location>
</feature>
<name>A0A2V1MZU3_9LACO</name>
<gene>
    <name evidence="3" type="ORF">DCM90_06170</name>
</gene>
<evidence type="ECO:0000259" key="2">
    <source>
        <dbReference type="Pfam" id="PF09648"/>
    </source>
</evidence>
<feature type="domain" description="Regulatory protein YycH-like" evidence="2">
    <location>
        <begin position="36"/>
        <end position="258"/>
    </location>
</feature>
<protein>
    <recommendedName>
        <fullName evidence="2">Regulatory protein YycH-like domain-containing protein</fullName>
    </recommendedName>
</protein>
<dbReference type="RefSeq" id="WP_109250453.1">
    <property type="nucleotide sequence ID" value="NZ_QCXQ01000002.1"/>
</dbReference>
<dbReference type="OrthoDB" id="2135943at2"/>
<organism evidence="3 4">
    <name type="scientific">Levilactobacillus bambusae</name>
    <dbReference type="NCBI Taxonomy" id="2024736"/>
    <lineage>
        <taxon>Bacteria</taxon>
        <taxon>Bacillati</taxon>
        <taxon>Bacillota</taxon>
        <taxon>Bacilli</taxon>
        <taxon>Lactobacillales</taxon>
        <taxon>Lactobacillaceae</taxon>
        <taxon>Levilactobacillus</taxon>
    </lineage>
</organism>
<sequence length="279" mass="31286">MNFRRIEWIFLVGFIMIDIFLFVAFQHDRTSQLTSQTSKSSNANITVVREMKNDSISLPKLSTEEDDGYYISATADPDLRSELGTLQGQTARLDDAKNIISTFKNNITVNRKSPEKVLDTVVDNPVNILHGDEYQYSQQLSSTNTVVYVQQVTGGNVMSRAGEIRFSLNDNGNVLGYSQGYLANVKTLRERATIISQEKALSWLYQYNQIPNNAKVKWAKLGYTQYFTLKNASIYIPTWMVEIKMESGSTTLKKVNAFTGAIMSDSSDGDAKTTDTTTS</sequence>
<keyword evidence="1" id="KW-1133">Transmembrane helix</keyword>
<keyword evidence="4" id="KW-1185">Reference proteome</keyword>
<evidence type="ECO:0000256" key="1">
    <source>
        <dbReference type="SAM" id="Phobius"/>
    </source>
</evidence>
<dbReference type="GO" id="GO:0016020">
    <property type="term" value="C:membrane"/>
    <property type="evidence" value="ECO:0007669"/>
    <property type="project" value="InterPro"/>
</dbReference>
<accession>A0A2V1MZU3</accession>
<comment type="caution">
    <text evidence="3">The sequence shown here is derived from an EMBL/GenBank/DDBJ whole genome shotgun (WGS) entry which is preliminary data.</text>
</comment>
<dbReference type="Gene3D" id="2.40.128.690">
    <property type="entry name" value="YycH protein, domain 3-like"/>
    <property type="match status" value="1"/>
</dbReference>
<dbReference type="Proteomes" id="UP000245080">
    <property type="component" value="Unassembled WGS sequence"/>
</dbReference>
<dbReference type="AlphaFoldDB" id="A0A2V1MZU3"/>
<reference evidence="3 4" key="1">
    <citation type="journal article" date="2018" name="Int. J. Syst. Evol. Microbiol.">
        <title>Lactobacillus bambusae sp. nov., isolated from a traditional fermented Ma-bamboo shoots of Taiwan.</title>
        <authorList>
            <person name="Wang L.-T."/>
        </authorList>
    </citation>
    <scope>NUCLEOTIDE SEQUENCE [LARGE SCALE GENOMIC DNA]</scope>
    <source>
        <strain evidence="3 4">BS-W1</strain>
    </source>
</reference>
<keyword evidence="1" id="KW-0472">Membrane</keyword>
<dbReference type="EMBL" id="QCXQ01000002">
    <property type="protein sequence ID" value="PWG00507.1"/>
    <property type="molecule type" value="Genomic_DNA"/>
</dbReference>
<evidence type="ECO:0000313" key="4">
    <source>
        <dbReference type="Proteomes" id="UP000245080"/>
    </source>
</evidence>
<dbReference type="Pfam" id="PF09648">
    <property type="entry name" value="YycI"/>
    <property type="match status" value="1"/>
</dbReference>
<evidence type="ECO:0000313" key="3">
    <source>
        <dbReference type="EMBL" id="PWG00507.1"/>
    </source>
</evidence>
<dbReference type="InterPro" id="IPR018604">
    <property type="entry name" value="YycI-like"/>
</dbReference>
<keyword evidence="1" id="KW-0812">Transmembrane</keyword>
<proteinExistence type="predicted"/>